<dbReference type="EMBL" id="PHWZ01000005">
    <property type="protein sequence ID" value="TEY86642.1"/>
    <property type="molecule type" value="Genomic_DNA"/>
</dbReference>
<name>A0A4Y8DJZ9_9HELO</name>
<reference evidence="2 3" key="1">
    <citation type="submission" date="2017-11" db="EMBL/GenBank/DDBJ databases">
        <title>Comparative genomics of Botrytis spp.</title>
        <authorList>
            <person name="Valero-Jimenez C.A."/>
            <person name="Tapia P."/>
            <person name="Veloso J."/>
            <person name="Silva-Moreno E."/>
            <person name="Staats M."/>
            <person name="Valdes J.H."/>
            <person name="Van Kan J.A.L."/>
        </authorList>
    </citation>
    <scope>NUCLEOTIDE SEQUENCE [LARGE SCALE GENOMIC DNA]</scope>
    <source>
        <strain evidence="2 3">MUCL2830</strain>
    </source>
</reference>
<dbReference type="OrthoDB" id="3554315at2759"/>
<feature type="region of interest" description="Disordered" evidence="1">
    <location>
        <begin position="262"/>
        <end position="281"/>
    </location>
</feature>
<dbReference type="Proteomes" id="UP000297299">
    <property type="component" value="Unassembled WGS sequence"/>
</dbReference>
<evidence type="ECO:0000313" key="2">
    <source>
        <dbReference type="EMBL" id="TEY86642.1"/>
    </source>
</evidence>
<evidence type="ECO:0000256" key="1">
    <source>
        <dbReference type="SAM" id="MobiDB-lite"/>
    </source>
</evidence>
<proteinExistence type="predicted"/>
<evidence type="ECO:0000313" key="3">
    <source>
        <dbReference type="Proteomes" id="UP000297299"/>
    </source>
</evidence>
<keyword evidence="3" id="KW-1185">Reference proteome</keyword>
<organism evidence="2 3">
    <name type="scientific">Botryotinia calthae</name>
    <dbReference type="NCBI Taxonomy" id="38488"/>
    <lineage>
        <taxon>Eukaryota</taxon>
        <taxon>Fungi</taxon>
        <taxon>Dikarya</taxon>
        <taxon>Ascomycota</taxon>
        <taxon>Pezizomycotina</taxon>
        <taxon>Leotiomycetes</taxon>
        <taxon>Helotiales</taxon>
        <taxon>Sclerotiniaceae</taxon>
        <taxon>Botryotinia</taxon>
    </lineage>
</organism>
<gene>
    <name evidence="2" type="ORF">BOTCAL_0005g00080</name>
</gene>
<protein>
    <submittedName>
        <fullName evidence="2">Uncharacterized protein</fullName>
    </submittedName>
</protein>
<accession>A0A4Y8DJZ9</accession>
<comment type="caution">
    <text evidence="2">The sequence shown here is derived from an EMBL/GenBank/DDBJ whole genome shotgun (WGS) entry which is preliminary data.</text>
</comment>
<dbReference type="AlphaFoldDB" id="A0A4Y8DJZ9"/>
<sequence length="281" mass="31825">MICLYIHLFHPMVLVGRQDWKVFANVRMMSTLSLNMSTQAQAQHCREYMQPFLINTQGTSALAKHIVKLVKKKPKTSEESGSGVNGQKISQEIFQSMSYRLSSSIISRAGCSIVLLALYDFYLLLIALIVRHFAKEPSKTAFDISRRPYFRPGTGSSCCEHLFGVGWFLEWPGGQRPLNSTWPWSEVKLSILVLWGVCWMFYMRTQCWQQAQPHTSHSHSHLQTSLRKASRPSAFHLSPIAKIIYHSVSSMDSLVCFSKKSKDESLLPGATLPSPRKPSSL</sequence>